<name>A0A645IL66_9ZZZZ</name>
<gene>
    <name evidence="1" type="ORF">SDC9_199659</name>
</gene>
<evidence type="ECO:0000313" key="1">
    <source>
        <dbReference type="EMBL" id="MPN52007.1"/>
    </source>
</evidence>
<accession>A0A645IL66</accession>
<comment type="caution">
    <text evidence="1">The sequence shown here is derived from an EMBL/GenBank/DDBJ whole genome shotgun (WGS) entry which is preliminary data.</text>
</comment>
<protein>
    <submittedName>
        <fullName evidence="1">Uncharacterized protein</fullName>
    </submittedName>
</protein>
<dbReference type="EMBL" id="VSSQ01117689">
    <property type="protein sequence ID" value="MPN52007.1"/>
    <property type="molecule type" value="Genomic_DNA"/>
</dbReference>
<reference evidence="1" key="1">
    <citation type="submission" date="2019-08" db="EMBL/GenBank/DDBJ databases">
        <authorList>
            <person name="Kucharzyk K."/>
            <person name="Murdoch R.W."/>
            <person name="Higgins S."/>
            <person name="Loffler F."/>
        </authorList>
    </citation>
    <scope>NUCLEOTIDE SEQUENCE</scope>
</reference>
<proteinExistence type="predicted"/>
<dbReference type="AntiFam" id="ANF00201">
    <property type="entry name" value="Shadow ORF (opposite gacS)"/>
</dbReference>
<organism evidence="1">
    <name type="scientific">bioreactor metagenome</name>
    <dbReference type="NCBI Taxonomy" id="1076179"/>
    <lineage>
        <taxon>unclassified sequences</taxon>
        <taxon>metagenomes</taxon>
        <taxon>ecological metagenomes</taxon>
    </lineage>
</organism>
<dbReference type="AlphaFoldDB" id="A0A645IL66"/>
<sequence length="149" mass="16299">MVGLFEGIEQAVDRFRRNADAGVADFETDQHRRRLGVDDPGAQQDAAVLGEFERVACVVEQRLLQTRAVAAQPAQVGRVFAAQFDALGFGAFLQHRADVLEQAGQGECAAFQLQLAGFDLRQVEHVVDDFQEVTAGRFQLVETGQLLIG</sequence>